<name>A0ABY4GKF8_9BACI</name>
<evidence type="ECO:0000256" key="1">
    <source>
        <dbReference type="SAM" id="Phobius"/>
    </source>
</evidence>
<keyword evidence="1" id="KW-1133">Transmembrane helix</keyword>
<keyword evidence="3" id="KW-1185">Reference proteome</keyword>
<proteinExistence type="predicted"/>
<organism evidence="2 3">
    <name type="scientific">Gracilibacillus salinarum</name>
    <dbReference type="NCBI Taxonomy" id="2932255"/>
    <lineage>
        <taxon>Bacteria</taxon>
        <taxon>Bacillati</taxon>
        <taxon>Bacillota</taxon>
        <taxon>Bacilli</taxon>
        <taxon>Bacillales</taxon>
        <taxon>Bacillaceae</taxon>
        <taxon>Gracilibacillus</taxon>
    </lineage>
</organism>
<sequence length="54" mass="6092">MKFLEKSIVALLSSVIFSLFLAFIEYTPIAEQEPGVGYFSFHSLLVIYHGANRP</sequence>
<keyword evidence="1" id="KW-0472">Membrane</keyword>
<gene>
    <name evidence="2" type="ORF">MUN87_18770</name>
</gene>
<evidence type="ECO:0000313" key="3">
    <source>
        <dbReference type="Proteomes" id="UP000831537"/>
    </source>
</evidence>
<evidence type="ECO:0000313" key="2">
    <source>
        <dbReference type="EMBL" id="UOQ84678.1"/>
    </source>
</evidence>
<dbReference type="RefSeq" id="WP_244742763.1">
    <property type="nucleotide sequence ID" value="NZ_CP095071.1"/>
</dbReference>
<reference evidence="2 3" key="1">
    <citation type="submission" date="2022-04" db="EMBL/GenBank/DDBJ databases">
        <title>Gracilibacillus sp. isolated from saltern.</title>
        <authorList>
            <person name="Won M."/>
            <person name="Lee C.-M."/>
            <person name="Woen H.-Y."/>
            <person name="Kwon S.-W."/>
        </authorList>
    </citation>
    <scope>NUCLEOTIDE SEQUENCE [LARGE SCALE GENOMIC DNA]</scope>
    <source>
        <strain evidence="2 3">SSPM10-3</strain>
    </source>
</reference>
<feature type="transmembrane region" description="Helical" evidence="1">
    <location>
        <begin position="7"/>
        <end position="29"/>
    </location>
</feature>
<accession>A0ABY4GKF8</accession>
<dbReference type="EMBL" id="CP095071">
    <property type="protein sequence ID" value="UOQ84678.1"/>
    <property type="molecule type" value="Genomic_DNA"/>
</dbReference>
<keyword evidence="1" id="KW-0812">Transmembrane</keyword>
<dbReference type="Proteomes" id="UP000831537">
    <property type="component" value="Chromosome"/>
</dbReference>
<protein>
    <submittedName>
        <fullName evidence="2">Uncharacterized protein</fullName>
    </submittedName>
</protein>